<feature type="transmembrane region" description="Helical" evidence="1">
    <location>
        <begin position="150"/>
        <end position="173"/>
    </location>
</feature>
<keyword evidence="1" id="KW-0472">Membrane</keyword>
<gene>
    <name evidence="3" type="ORF">ETSY1_02145</name>
</gene>
<dbReference type="Pfam" id="PF19993">
    <property type="entry name" value="DO-GTPase2"/>
    <property type="match status" value="1"/>
</dbReference>
<evidence type="ECO:0000259" key="2">
    <source>
        <dbReference type="Pfam" id="PF19993"/>
    </source>
</evidence>
<sequence length="555" mass="63290">MPWVIAAIIYCGLIFLFFYYVFYWATLIVGGCISIWAVVNFVRAVITCCQGKLKSAIHDKPDDPSIKGREPAYRQYFFRRAILDLRDIVEENAKYNTEAFEWLFEWAKKIVLIDGDSETLLFTWPLVVVFLTVGLIGLAAAIALNVAFVIAYALFILLMIIVNMLTMAVVRLIEQLVLTTRRFAHHCPNRDCYARFSLPVYECSTCNARHASLVPGVYGILKRRCACGQARLPTTYLMGRQHLDSFCPRCNHRLEGEDPLFRPMLLPVIAGRSAGKTVFQVSLLMQLLKRQDRNKCTLAFVVPDDQYEYETAAQMFNQGHILPQTLDRLPKALQMNYTANGRKLRIHMYDAAGEAYEVEEGLQQLTYLEHCHGIFLLIDPFSIEAVHQRFDNELKTRPGDATPCDASPEDVYSRLIEFLQQQEVRSGTRKVRIPLALVITKRDAFGLDQEIGAAALREAQKREYQQARKEQREARTIDPSEIVRQWLCDHNLEGLILNIEGQFSQCRYFACSALGRMPSRQAGHAFSPRDVEAPFDWLIEANHAGLTWSAVTSGR</sequence>
<evidence type="ECO:0000256" key="1">
    <source>
        <dbReference type="SAM" id="Phobius"/>
    </source>
</evidence>
<protein>
    <recommendedName>
        <fullName evidence="2">Double-GTPase 2 domain-containing protein</fullName>
    </recommendedName>
</protein>
<feature type="domain" description="Double-GTPase 2" evidence="2">
    <location>
        <begin position="266"/>
        <end position="466"/>
    </location>
</feature>
<dbReference type="AlphaFoldDB" id="W4LZN1"/>
<feature type="transmembrane region" description="Helical" evidence="1">
    <location>
        <begin position="28"/>
        <end position="46"/>
    </location>
</feature>
<organism evidence="3 4">
    <name type="scientific">Entotheonella factor</name>
    <dbReference type="NCBI Taxonomy" id="1429438"/>
    <lineage>
        <taxon>Bacteria</taxon>
        <taxon>Pseudomonadati</taxon>
        <taxon>Nitrospinota/Tectimicrobiota group</taxon>
        <taxon>Candidatus Tectimicrobiota</taxon>
        <taxon>Candidatus Entotheonellia</taxon>
        <taxon>Candidatus Entotheonellales</taxon>
        <taxon>Candidatus Entotheonellaceae</taxon>
        <taxon>Candidatus Entotheonella</taxon>
    </lineage>
</organism>
<feature type="transmembrane region" description="Helical" evidence="1">
    <location>
        <begin position="119"/>
        <end position="144"/>
    </location>
</feature>
<dbReference type="Proteomes" id="UP000019141">
    <property type="component" value="Unassembled WGS sequence"/>
</dbReference>
<comment type="caution">
    <text evidence="3">The sequence shown here is derived from an EMBL/GenBank/DDBJ whole genome shotgun (WGS) entry which is preliminary data.</text>
</comment>
<reference evidence="3 4" key="1">
    <citation type="journal article" date="2014" name="Nature">
        <title>An environmental bacterial taxon with a large and distinct metabolic repertoire.</title>
        <authorList>
            <person name="Wilson M.C."/>
            <person name="Mori T."/>
            <person name="Ruckert C."/>
            <person name="Uria A.R."/>
            <person name="Helf M.J."/>
            <person name="Takada K."/>
            <person name="Gernert C."/>
            <person name="Steffens U.A."/>
            <person name="Heycke N."/>
            <person name="Schmitt S."/>
            <person name="Rinke C."/>
            <person name="Helfrich E.J."/>
            <person name="Brachmann A.O."/>
            <person name="Gurgui C."/>
            <person name="Wakimoto T."/>
            <person name="Kracht M."/>
            <person name="Crusemann M."/>
            <person name="Hentschel U."/>
            <person name="Abe I."/>
            <person name="Matsunaga S."/>
            <person name="Kalinowski J."/>
            <person name="Takeyama H."/>
            <person name="Piel J."/>
        </authorList>
    </citation>
    <scope>NUCLEOTIDE SEQUENCE [LARGE SCALE GENOMIC DNA]</scope>
    <source>
        <strain evidence="4">TSY1</strain>
    </source>
</reference>
<keyword evidence="1" id="KW-1133">Transmembrane helix</keyword>
<dbReference type="HOGENOM" id="CLU_033427_0_0_7"/>
<keyword evidence="1" id="KW-0812">Transmembrane</keyword>
<feature type="transmembrane region" description="Helical" evidence="1">
    <location>
        <begin position="5"/>
        <end position="22"/>
    </location>
</feature>
<evidence type="ECO:0000313" key="4">
    <source>
        <dbReference type="Proteomes" id="UP000019141"/>
    </source>
</evidence>
<dbReference type="EMBL" id="AZHW01000105">
    <property type="protein sequence ID" value="ETX02832.1"/>
    <property type="molecule type" value="Genomic_DNA"/>
</dbReference>
<proteinExistence type="predicted"/>
<dbReference type="InterPro" id="IPR045528">
    <property type="entry name" value="DO-GTPase2"/>
</dbReference>
<name>W4LZN1_ENTF1</name>
<accession>W4LZN1</accession>
<keyword evidence="4" id="KW-1185">Reference proteome</keyword>
<evidence type="ECO:0000313" key="3">
    <source>
        <dbReference type="EMBL" id="ETX02832.1"/>
    </source>
</evidence>